<evidence type="ECO:0000313" key="3">
    <source>
        <dbReference type="Proteomes" id="UP000238042"/>
    </source>
</evidence>
<dbReference type="InterPro" id="IPR029479">
    <property type="entry name" value="Nitroreductase"/>
</dbReference>
<feature type="domain" description="Nitroreductase" evidence="1">
    <location>
        <begin position="42"/>
        <end position="204"/>
    </location>
</feature>
<name>A0A2S8ADX4_9FLAO</name>
<dbReference type="AlphaFoldDB" id="A0A2S8ADX4"/>
<dbReference type="Proteomes" id="UP000238042">
    <property type="component" value="Unassembled WGS sequence"/>
</dbReference>
<dbReference type="OrthoDB" id="9802775at2"/>
<evidence type="ECO:0000313" key="2">
    <source>
        <dbReference type="EMBL" id="PQL93162.1"/>
    </source>
</evidence>
<evidence type="ECO:0000259" key="1">
    <source>
        <dbReference type="Pfam" id="PF00881"/>
    </source>
</evidence>
<dbReference type="Pfam" id="PF00881">
    <property type="entry name" value="Nitroreductase"/>
    <property type="match status" value="1"/>
</dbReference>
<dbReference type="InterPro" id="IPR000415">
    <property type="entry name" value="Nitroreductase-like"/>
</dbReference>
<dbReference type="RefSeq" id="WP_105246731.1">
    <property type="nucleotide sequence ID" value="NZ_PSZM01000036.1"/>
</dbReference>
<reference evidence="2 3" key="1">
    <citation type="submission" date="2018-02" db="EMBL/GenBank/DDBJ databases">
        <title>Genome sequences of Apibacter spp., gut symbionts of Asian honey bees.</title>
        <authorList>
            <person name="Kwong W.K."/>
            <person name="Steele M.I."/>
            <person name="Moran N.A."/>
        </authorList>
    </citation>
    <scope>NUCLEOTIDE SEQUENCE [LARGE SCALE GENOMIC DNA]</scope>
    <source>
        <strain evidence="3">wkB301</strain>
    </source>
</reference>
<dbReference type="PANTHER" id="PTHR43745:SF2">
    <property type="entry name" value="NITROREDUCTASE MJ1384-RELATED"/>
    <property type="match status" value="1"/>
</dbReference>
<protein>
    <submittedName>
        <fullName evidence="2">Dehydrogenase</fullName>
    </submittedName>
</protein>
<dbReference type="GO" id="GO:0016491">
    <property type="term" value="F:oxidoreductase activity"/>
    <property type="evidence" value="ECO:0007669"/>
    <property type="project" value="InterPro"/>
</dbReference>
<accession>A0A2S8ADX4</accession>
<organism evidence="2 3">
    <name type="scientific">Apibacter adventoris</name>
    <dbReference type="NCBI Taxonomy" id="1679466"/>
    <lineage>
        <taxon>Bacteria</taxon>
        <taxon>Pseudomonadati</taxon>
        <taxon>Bacteroidota</taxon>
        <taxon>Flavobacteriia</taxon>
        <taxon>Flavobacteriales</taxon>
        <taxon>Weeksellaceae</taxon>
        <taxon>Apibacter</taxon>
    </lineage>
</organism>
<sequence length="206" mass="23223">MKRILAWGIILLSIQVFSQDLKTIKLKDPDIKRGLPVMEALSKRKSSTDFLDKELEIQDLSDLLWAANGVNRTDGKRTAPSSLNTQDVDIYICFKEGIYLYNAQNKELEPIAKGDYRHLIHGETGPCILILVADKSKYPPSFKKEDILEWNKIDVGIVSQNISVFCAGTGLATRPRAGMDRVELHKILKLKASQHILLNHPVGYPR</sequence>
<dbReference type="SUPFAM" id="SSF55469">
    <property type="entry name" value="FMN-dependent nitroreductase-like"/>
    <property type="match status" value="1"/>
</dbReference>
<dbReference type="EMBL" id="PSZM01000036">
    <property type="protein sequence ID" value="PQL93162.1"/>
    <property type="molecule type" value="Genomic_DNA"/>
</dbReference>
<dbReference type="PANTHER" id="PTHR43745">
    <property type="entry name" value="NITROREDUCTASE MJ1384-RELATED"/>
    <property type="match status" value="1"/>
</dbReference>
<proteinExistence type="predicted"/>
<comment type="caution">
    <text evidence="2">The sequence shown here is derived from an EMBL/GenBank/DDBJ whole genome shotgun (WGS) entry which is preliminary data.</text>
</comment>
<dbReference type="InterPro" id="IPR052544">
    <property type="entry name" value="Bacteriocin_Proc_Enz"/>
</dbReference>
<dbReference type="Gene3D" id="3.40.109.10">
    <property type="entry name" value="NADH Oxidase"/>
    <property type="match status" value="1"/>
</dbReference>
<dbReference type="CDD" id="cd02142">
    <property type="entry name" value="McbC_SagB-like_oxidoreductase"/>
    <property type="match status" value="1"/>
</dbReference>
<gene>
    <name evidence="2" type="ORF">C4S77_05750</name>
</gene>
<keyword evidence="3" id="KW-1185">Reference proteome</keyword>